<keyword evidence="3" id="KW-0808">Transferase</keyword>
<gene>
    <name evidence="3" type="ORF">ENQ77_06075</name>
</gene>
<accession>A0A7C2K3S7</accession>
<dbReference type="InterPro" id="IPR029063">
    <property type="entry name" value="SAM-dependent_MTases_sf"/>
</dbReference>
<keyword evidence="3" id="KW-0489">Methyltransferase</keyword>
<dbReference type="CDD" id="cd02440">
    <property type="entry name" value="AdoMet_MTases"/>
    <property type="match status" value="1"/>
</dbReference>
<dbReference type="AlphaFoldDB" id="A0A7C2K3S7"/>
<sequence length="509" mass="59035">MRMWSHGYNVEVPYTYGYYRETSPLWAKWALYLGGKRFLAERNLRVLELGCGQGYNLCLHAAVFPEMEFLGIDFDPSHIAHAQELVRITGLRNIRFFEADFVELKDNWPKEYGVFHYVILHGIWSWISKPIREAVVEILRKVVVPGGVVYLSYNSLPGWLPGMILREVLHSYYKLSEKSALQALEEGFQILKFLEEADALIFRILPNLKGRLEALVKANKNYLVHEYLHETHNLFWVHQVMEELEPAKLQFVASATLTDNYLLSVLPEKVRDFINRFPHPGFRLFLIDLFANQTFRRDLFQKGIITTSPTDHLRELMRVRFVCKEDPPKEYRFQVGGLEVSGKKEFYEPLMEELNKGERSLEELLRISPFKESGLPPLVQALTFLMSMDLIYMCNDGSNTKYAQGFNQRIVKLASEGAPYRFLASPKVGTGIPVSEMEMIIMSVLHEGPSNPEELATRALQRLKKQNRSLIKEGKPLNNPEEERKYMKELLTGFVNEKLKKLRELQVLP</sequence>
<dbReference type="SUPFAM" id="SSF53335">
    <property type="entry name" value="S-adenosyl-L-methionine-dependent methyltransferases"/>
    <property type="match status" value="1"/>
</dbReference>
<dbReference type="EMBL" id="DSOL01000171">
    <property type="protein sequence ID" value="HEN28204.1"/>
    <property type="molecule type" value="Genomic_DNA"/>
</dbReference>
<dbReference type="InterPro" id="IPR018773">
    <property type="entry name" value="MeTrfase_reg_dom_prd"/>
</dbReference>
<dbReference type="InterPro" id="IPR041698">
    <property type="entry name" value="Methyltransf_25"/>
</dbReference>
<feature type="domain" description="Methyltransferase regulatory" evidence="1">
    <location>
        <begin position="219"/>
        <end position="300"/>
    </location>
</feature>
<dbReference type="GO" id="GO:0008168">
    <property type="term" value="F:methyltransferase activity"/>
    <property type="evidence" value="ECO:0007669"/>
    <property type="project" value="UniProtKB-KW"/>
</dbReference>
<dbReference type="Pfam" id="PF13649">
    <property type="entry name" value="Methyltransf_25"/>
    <property type="match status" value="1"/>
</dbReference>
<feature type="domain" description="Methyltransferase" evidence="2">
    <location>
        <begin position="46"/>
        <end position="147"/>
    </location>
</feature>
<evidence type="ECO:0000313" key="3">
    <source>
        <dbReference type="EMBL" id="HEN28204.1"/>
    </source>
</evidence>
<protein>
    <submittedName>
        <fullName evidence="3">Methyltransferase domain-containing protein</fullName>
    </submittedName>
</protein>
<dbReference type="PANTHER" id="PTHR45128">
    <property type="entry name" value="METHYLTRANSFERASE TYPE 11"/>
    <property type="match status" value="1"/>
</dbReference>
<organism evidence="3">
    <name type="scientific">candidate division WOR-3 bacterium</name>
    <dbReference type="NCBI Taxonomy" id="2052148"/>
    <lineage>
        <taxon>Bacteria</taxon>
        <taxon>Bacteria division WOR-3</taxon>
    </lineage>
</organism>
<dbReference type="GO" id="GO:0032259">
    <property type="term" value="P:methylation"/>
    <property type="evidence" value="ECO:0007669"/>
    <property type="project" value="UniProtKB-KW"/>
</dbReference>
<name>A0A7C2K3S7_UNCW3</name>
<proteinExistence type="predicted"/>
<dbReference type="InterPro" id="IPR053173">
    <property type="entry name" value="SAM-binding_MTase"/>
</dbReference>
<dbReference type="Gene3D" id="3.40.50.150">
    <property type="entry name" value="Vaccinia Virus protein VP39"/>
    <property type="match status" value="1"/>
</dbReference>
<dbReference type="Pfam" id="PF10119">
    <property type="entry name" value="MethyTransf_Reg"/>
    <property type="match status" value="1"/>
</dbReference>
<evidence type="ECO:0000259" key="1">
    <source>
        <dbReference type="Pfam" id="PF10119"/>
    </source>
</evidence>
<evidence type="ECO:0000259" key="2">
    <source>
        <dbReference type="Pfam" id="PF13649"/>
    </source>
</evidence>
<dbReference type="PANTHER" id="PTHR45128:SF1">
    <property type="entry name" value="S-ADENOSYLMETHIONINE-DEPENDENT METHYLTRANSFERASE RV2258C"/>
    <property type="match status" value="1"/>
</dbReference>
<reference evidence="3" key="1">
    <citation type="journal article" date="2020" name="mSystems">
        <title>Genome- and Community-Level Interaction Insights into Carbon Utilization and Element Cycling Functions of Hydrothermarchaeota in Hydrothermal Sediment.</title>
        <authorList>
            <person name="Zhou Z."/>
            <person name="Liu Y."/>
            <person name="Xu W."/>
            <person name="Pan J."/>
            <person name="Luo Z.H."/>
            <person name="Li M."/>
        </authorList>
    </citation>
    <scope>NUCLEOTIDE SEQUENCE [LARGE SCALE GENOMIC DNA]</scope>
    <source>
        <strain evidence="3">SpSt-34</strain>
    </source>
</reference>
<comment type="caution">
    <text evidence="3">The sequence shown here is derived from an EMBL/GenBank/DDBJ whole genome shotgun (WGS) entry which is preliminary data.</text>
</comment>